<organism evidence="1">
    <name type="scientific">Hordeum vulgare subsp. vulgare</name>
    <name type="common">Domesticated barley</name>
    <dbReference type="NCBI Taxonomy" id="112509"/>
    <lineage>
        <taxon>Eukaryota</taxon>
        <taxon>Viridiplantae</taxon>
        <taxon>Streptophyta</taxon>
        <taxon>Embryophyta</taxon>
        <taxon>Tracheophyta</taxon>
        <taxon>Spermatophyta</taxon>
        <taxon>Magnoliopsida</taxon>
        <taxon>Liliopsida</taxon>
        <taxon>Poales</taxon>
        <taxon>Poaceae</taxon>
        <taxon>BOP clade</taxon>
        <taxon>Pooideae</taxon>
        <taxon>Triticodae</taxon>
        <taxon>Triticeae</taxon>
        <taxon>Hordeinae</taxon>
        <taxon>Hordeum</taxon>
    </lineage>
</organism>
<evidence type="ECO:0000313" key="1">
    <source>
        <dbReference type="EMBL" id="BAK07763.1"/>
    </source>
</evidence>
<sequence>MDPDNKLSATLSVVSRPSALNRSGIGPSSRLCSRLSTLWYTMSAMLSGISPEKPLFERSRYERCGASCAMRDGIGPENLLPERSSAIVLVQSSRPLGNGPWSPKLDRRRERTLFWSWLQHSTPVDSHM</sequence>
<dbReference type="EMBL" id="AK376568">
    <property type="protein sequence ID" value="BAK07763.1"/>
    <property type="molecule type" value="mRNA"/>
</dbReference>
<reference evidence="1" key="1">
    <citation type="journal article" date="2011" name="Plant Physiol.">
        <title>Comprehensive sequence analysis of 24,783 barley full-length cDNAs derived from 12 clone libraries.</title>
        <authorList>
            <person name="Matsumoto T."/>
            <person name="Tanaka T."/>
            <person name="Sakai H."/>
            <person name="Amano N."/>
            <person name="Kanamori H."/>
            <person name="Kurita K."/>
            <person name="Kikuta A."/>
            <person name="Kamiya K."/>
            <person name="Yamamoto M."/>
            <person name="Ikawa H."/>
            <person name="Fujii N."/>
            <person name="Hori K."/>
            <person name="Itoh T."/>
            <person name="Sato K."/>
        </authorList>
    </citation>
    <scope>NUCLEOTIDE SEQUENCE</scope>
    <source>
        <tissue evidence="1">Seed</tissue>
    </source>
</reference>
<name>F2EK91_HORVV</name>
<proteinExistence type="evidence at transcript level"/>
<accession>F2EK91</accession>
<protein>
    <submittedName>
        <fullName evidence="1">Predicted protein</fullName>
    </submittedName>
</protein>
<dbReference type="AlphaFoldDB" id="F2EK91"/>